<keyword evidence="2" id="KW-0378">Hydrolase</keyword>
<feature type="domain" description="Beta-lactamase-related" evidence="1">
    <location>
        <begin position="11"/>
        <end position="312"/>
    </location>
</feature>
<keyword evidence="3" id="KW-1185">Reference proteome</keyword>
<evidence type="ECO:0000259" key="1">
    <source>
        <dbReference type="Pfam" id="PF00144"/>
    </source>
</evidence>
<dbReference type="PANTHER" id="PTHR46825">
    <property type="entry name" value="D-ALANYL-D-ALANINE-CARBOXYPEPTIDASE/ENDOPEPTIDASE AMPH"/>
    <property type="match status" value="1"/>
</dbReference>
<reference evidence="2 3" key="1">
    <citation type="submission" date="2023-08" db="EMBL/GenBank/DDBJ databases">
        <title>Pathogen: clinical or host-associated sample.</title>
        <authorList>
            <person name="Hergert J."/>
            <person name="Casey R."/>
            <person name="Wagner J."/>
            <person name="Young E.L."/>
            <person name="Oakeson K.F."/>
        </authorList>
    </citation>
    <scope>NUCLEOTIDE SEQUENCE [LARGE SCALE GENOMIC DNA]</scope>
    <source>
        <strain evidence="2 3">UPHL-collab-2</strain>
        <plasmid evidence="2 3">unnamed1</plasmid>
    </source>
</reference>
<accession>A0ABY9KBY1</accession>
<dbReference type="Proteomes" id="UP001225788">
    <property type="component" value="Plasmid unnamed1"/>
</dbReference>
<organism evidence="2 3">
    <name type="scientific">Shinella oryzae</name>
    <dbReference type="NCBI Taxonomy" id="2871820"/>
    <lineage>
        <taxon>Bacteria</taxon>
        <taxon>Pseudomonadati</taxon>
        <taxon>Pseudomonadota</taxon>
        <taxon>Alphaproteobacteria</taxon>
        <taxon>Hyphomicrobiales</taxon>
        <taxon>Rhizobiaceae</taxon>
        <taxon>Shinella</taxon>
    </lineage>
</organism>
<evidence type="ECO:0000313" key="2">
    <source>
        <dbReference type="EMBL" id="WLS05119.1"/>
    </source>
</evidence>
<keyword evidence="2" id="KW-0614">Plasmid</keyword>
<dbReference type="EC" id="3.1.1.103" evidence="2"/>
<dbReference type="InterPro" id="IPR012338">
    <property type="entry name" value="Beta-lactam/transpept-like"/>
</dbReference>
<name>A0ABY9KBY1_9HYPH</name>
<dbReference type="GO" id="GO:0016787">
    <property type="term" value="F:hydrolase activity"/>
    <property type="evidence" value="ECO:0007669"/>
    <property type="project" value="UniProtKB-KW"/>
</dbReference>
<geneLocation type="plasmid" evidence="2 3">
    <name>unnamed1</name>
</geneLocation>
<dbReference type="RefSeq" id="WP_306161593.1">
    <property type="nucleotide sequence ID" value="NZ_CP132315.1"/>
</dbReference>
<dbReference type="SUPFAM" id="SSF56601">
    <property type="entry name" value="beta-lactamase/transpeptidase-like"/>
    <property type="match status" value="1"/>
</dbReference>
<dbReference type="Pfam" id="PF00144">
    <property type="entry name" value="Beta-lactamase"/>
    <property type="match status" value="1"/>
</dbReference>
<dbReference type="PANTHER" id="PTHR46825:SF9">
    <property type="entry name" value="BETA-LACTAMASE-RELATED DOMAIN-CONTAINING PROTEIN"/>
    <property type="match status" value="1"/>
</dbReference>
<evidence type="ECO:0000313" key="3">
    <source>
        <dbReference type="Proteomes" id="UP001225788"/>
    </source>
</evidence>
<gene>
    <name evidence="2" type="ORF">Q9315_23430</name>
</gene>
<dbReference type="EMBL" id="CP132315">
    <property type="protein sequence ID" value="WLS05119.1"/>
    <property type="molecule type" value="Genomic_DNA"/>
</dbReference>
<dbReference type="InterPro" id="IPR050491">
    <property type="entry name" value="AmpC-like"/>
</dbReference>
<dbReference type="Gene3D" id="3.40.710.10">
    <property type="entry name" value="DD-peptidase/beta-lactamase superfamily"/>
    <property type="match status" value="1"/>
</dbReference>
<protein>
    <submittedName>
        <fullName evidence="2">Serine hydrolase domain-containing protein</fullName>
        <ecNumber evidence="2">3.1.1.103</ecNumber>
    </submittedName>
</protein>
<sequence length="340" mass="37005">MRNLRSKKKIFDTHISELMKSASVPGLSIFIAEGGSEEIRAFGVRSIETGAPVNSATVFEAASLSKPVVVHVALQLADDGKLDLDEPLSRLAGPLVPLDPASATITARHVLSHTTGLPNWRHSDVPLRTYFPPGSRFSYSGEGFVYLQSALESLAGDPLDVIVRRRVFEPLGMRSSSFIWRDSFNDNAAFGHDREGNIEDKFKPDRANAAFSLHTTAGDYGKFVVAAMDGALLSERAARLWMEPQVPTPNGRFEALESTPPDTETGVYWGLGWGLEPDVKTFFHWGANPGMTSFVLATPAGRNAFVAFMNSDLGLNIVPGIVERIMPGQHPALSWLGLSR</sequence>
<proteinExistence type="predicted"/>
<dbReference type="InterPro" id="IPR001466">
    <property type="entry name" value="Beta-lactam-related"/>
</dbReference>